<gene>
    <name evidence="2" type="ORF">KIN20_029039</name>
</gene>
<feature type="compositionally biased region" description="Basic and acidic residues" evidence="1">
    <location>
        <begin position="203"/>
        <end position="212"/>
    </location>
</feature>
<dbReference type="EMBL" id="JAHQIW010006061">
    <property type="protein sequence ID" value="KAJ1367995.1"/>
    <property type="molecule type" value="Genomic_DNA"/>
</dbReference>
<protein>
    <submittedName>
        <fullName evidence="2">Uncharacterized protein</fullName>
    </submittedName>
</protein>
<dbReference type="AlphaFoldDB" id="A0AAD5R1S5"/>
<keyword evidence="3" id="KW-1185">Reference proteome</keyword>
<evidence type="ECO:0000256" key="1">
    <source>
        <dbReference type="SAM" id="MobiDB-lite"/>
    </source>
</evidence>
<feature type="compositionally biased region" description="Basic and acidic residues" evidence="1">
    <location>
        <begin position="246"/>
        <end position="259"/>
    </location>
</feature>
<feature type="region of interest" description="Disordered" evidence="1">
    <location>
        <begin position="203"/>
        <end position="286"/>
    </location>
</feature>
<name>A0AAD5R1S5_PARTN</name>
<accession>A0AAD5R1S5</accession>
<comment type="caution">
    <text evidence="2">The sequence shown here is derived from an EMBL/GenBank/DDBJ whole genome shotgun (WGS) entry which is preliminary data.</text>
</comment>
<organism evidence="2 3">
    <name type="scientific">Parelaphostrongylus tenuis</name>
    <name type="common">Meningeal worm</name>
    <dbReference type="NCBI Taxonomy" id="148309"/>
    <lineage>
        <taxon>Eukaryota</taxon>
        <taxon>Metazoa</taxon>
        <taxon>Ecdysozoa</taxon>
        <taxon>Nematoda</taxon>
        <taxon>Chromadorea</taxon>
        <taxon>Rhabditida</taxon>
        <taxon>Rhabditina</taxon>
        <taxon>Rhabditomorpha</taxon>
        <taxon>Strongyloidea</taxon>
        <taxon>Metastrongylidae</taxon>
        <taxon>Parelaphostrongylus</taxon>
    </lineage>
</organism>
<evidence type="ECO:0000313" key="3">
    <source>
        <dbReference type="Proteomes" id="UP001196413"/>
    </source>
</evidence>
<evidence type="ECO:0000313" key="2">
    <source>
        <dbReference type="EMBL" id="KAJ1367995.1"/>
    </source>
</evidence>
<dbReference type="Proteomes" id="UP001196413">
    <property type="component" value="Unassembled WGS sequence"/>
</dbReference>
<proteinExistence type="predicted"/>
<reference evidence="2" key="1">
    <citation type="submission" date="2021-06" db="EMBL/GenBank/DDBJ databases">
        <title>Parelaphostrongylus tenuis whole genome reference sequence.</title>
        <authorList>
            <person name="Garwood T.J."/>
            <person name="Larsen P.A."/>
            <person name="Fountain-Jones N.M."/>
            <person name="Garbe J.R."/>
            <person name="Macchietto M.G."/>
            <person name="Kania S.A."/>
            <person name="Gerhold R.W."/>
            <person name="Richards J.E."/>
            <person name="Wolf T.M."/>
        </authorList>
    </citation>
    <scope>NUCLEOTIDE SEQUENCE</scope>
    <source>
        <strain evidence="2">MNPRO001-30</strain>
        <tissue evidence="2">Meninges</tissue>
    </source>
</reference>
<sequence length="302" mass="34024">MVTLLDKANIPLEKQMANPAALLDIRPKMQAVLSQFSQLNQYAQKSIVAYLRTKRVIKSRRIRTRKRANEEYCIASGEKISEGQIGTTDNSDEDDNVLVLKRKDVFDSLKKEPEIPDNLVNRSEDVEASTSTKVITKLAAAKKLLNKKVKANVKKVFDEDGELIKVDGAGNHHESAGLDLPSAVESLKKDSAEDKKRYKALMKERKKAEKERLKKKSGKIREDLDMAEGGSGIDSDADLSFLPDPDEVRKRYRDWGTKDSDDDEQGIPTGSDKVSSPLRKRRMRRKELIDSEKQALALLNPF</sequence>